<evidence type="ECO:0000256" key="5">
    <source>
        <dbReference type="ARBA" id="ARBA00022847"/>
    </source>
</evidence>
<dbReference type="EMBL" id="VTPC01003465">
    <property type="protein sequence ID" value="KAF2898481.1"/>
    <property type="molecule type" value="Genomic_DNA"/>
</dbReference>
<dbReference type="PANTHER" id="PTHR47331">
    <property type="entry name" value="PHD-TYPE DOMAIN-CONTAINING PROTEIN"/>
    <property type="match status" value="1"/>
</dbReference>
<dbReference type="Pfam" id="PF18701">
    <property type="entry name" value="DUF5641"/>
    <property type="match status" value="1"/>
</dbReference>
<dbReference type="SUPFAM" id="SSF161070">
    <property type="entry name" value="SNF-like"/>
    <property type="match status" value="1"/>
</dbReference>
<dbReference type="InterPro" id="IPR040676">
    <property type="entry name" value="DUF5641"/>
</dbReference>
<keyword evidence="6" id="KW-1133">Transmembrane helix</keyword>
<dbReference type="GO" id="GO:0016020">
    <property type="term" value="C:membrane"/>
    <property type="evidence" value="ECO:0007669"/>
    <property type="project" value="UniProtKB-SubCell"/>
</dbReference>
<dbReference type="PROSITE" id="PS50267">
    <property type="entry name" value="NA_NEUROTRAN_SYMP_3"/>
    <property type="match status" value="1"/>
</dbReference>
<name>A0A8K0D6Z9_IGNLU</name>
<dbReference type="InterPro" id="IPR036397">
    <property type="entry name" value="RNaseH_sf"/>
</dbReference>
<dbReference type="GO" id="GO:0046872">
    <property type="term" value="F:metal ion binding"/>
    <property type="evidence" value="ECO:0007669"/>
    <property type="project" value="UniProtKB-KW"/>
</dbReference>
<accession>A0A8K0D6Z9</accession>
<evidence type="ECO:0000256" key="1">
    <source>
        <dbReference type="ARBA" id="ARBA00004141"/>
    </source>
</evidence>
<dbReference type="GO" id="GO:0003676">
    <property type="term" value="F:nucleic acid binding"/>
    <property type="evidence" value="ECO:0007669"/>
    <property type="project" value="InterPro"/>
</dbReference>
<reference evidence="11" key="1">
    <citation type="submission" date="2019-08" db="EMBL/GenBank/DDBJ databases">
        <title>The genome of the North American firefly Photinus pyralis.</title>
        <authorList>
            <consortium name="Photinus pyralis genome working group"/>
            <person name="Fallon T.R."/>
            <person name="Sander Lower S.E."/>
            <person name="Weng J.-K."/>
        </authorList>
    </citation>
    <scope>NUCLEOTIDE SEQUENCE</scope>
    <source>
        <strain evidence="11">TRF0915ILg1</strain>
        <tissue evidence="11">Whole body</tissue>
    </source>
</reference>
<dbReference type="InterPro" id="IPR037272">
    <property type="entry name" value="SNS_sf"/>
</dbReference>
<dbReference type="OrthoDB" id="6581954at2759"/>
<evidence type="ECO:0000256" key="2">
    <source>
        <dbReference type="ARBA" id="ARBA00006459"/>
    </source>
</evidence>
<feature type="binding site" evidence="8">
    <location>
        <position position="79"/>
    </location>
    <ligand>
        <name>Na(+)</name>
        <dbReference type="ChEBI" id="CHEBI:29101"/>
        <label>1</label>
    </ligand>
</feature>
<keyword evidence="8" id="KW-0479">Metal-binding</keyword>
<dbReference type="Proteomes" id="UP000801492">
    <property type="component" value="Unassembled WGS sequence"/>
</dbReference>
<keyword evidence="5" id="KW-0769">Symport</keyword>
<feature type="binding site" evidence="8">
    <location>
        <position position="75"/>
    </location>
    <ligand>
        <name>Na(+)</name>
        <dbReference type="ChEBI" id="CHEBI:29101"/>
        <label>1</label>
    </ligand>
</feature>
<evidence type="ECO:0000256" key="8">
    <source>
        <dbReference type="PIRSR" id="PIRSR600175-1"/>
    </source>
</evidence>
<evidence type="ECO:0000256" key="4">
    <source>
        <dbReference type="ARBA" id="ARBA00022692"/>
    </source>
</evidence>
<keyword evidence="12" id="KW-1185">Reference proteome</keyword>
<sequence>MANKTTEITRNGHELAPLNNARQGPEAGRPGVTIVLQGPRGSIISRGSGAPEQDPDRAAWSGKMQFFLSIIGYSVGLGNIWRFPYLCQQNGGASTIPLGMRFSQSCVQWKTLMGRDGNEACAKSRPIPAGGGSGHGDNLSDLHLKIGDGGTTMRAEDDDMSNLVVLGLPGTSIRVPVSPRATYPLMADLPVPRVVQAKPFVHTGIDYSGPFYVAFSRKRGIKTHKAYEYVCLFVGLSIRAIHLELASDVSTDIFLCAFNRFFARKEPCGIIYSENGTNFIGGKASLDEIYKFVKSKHWHVEYLHTLQTRQKWNSSSCIVKPGMVVLLVEENVLPLHWPLGILRETFPGRDGIIRAASVKTRNGLYKGQL</sequence>
<dbReference type="InterPro" id="IPR000175">
    <property type="entry name" value="Na/ntran_symport"/>
</dbReference>
<keyword evidence="4" id="KW-0812">Transmembrane</keyword>
<keyword evidence="8" id="KW-0915">Sodium</keyword>
<evidence type="ECO:0000256" key="9">
    <source>
        <dbReference type="SAM" id="MobiDB-lite"/>
    </source>
</evidence>
<evidence type="ECO:0000259" key="10">
    <source>
        <dbReference type="Pfam" id="PF18701"/>
    </source>
</evidence>
<keyword evidence="7" id="KW-0472">Membrane</keyword>
<keyword evidence="3" id="KW-0813">Transport</keyword>
<dbReference type="Pfam" id="PF00209">
    <property type="entry name" value="SNF"/>
    <property type="match status" value="1"/>
</dbReference>
<feature type="region of interest" description="Disordered" evidence="9">
    <location>
        <begin position="1"/>
        <end position="29"/>
    </location>
</feature>
<comment type="subcellular location">
    <subcellularLocation>
        <location evidence="1">Membrane</location>
        <topology evidence="1">Multi-pass membrane protein</topology>
    </subcellularLocation>
</comment>
<evidence type="ECO:0000256" key="7">
    <source>
        <dbReference type="ARBA" id="ARBA00023136"/>
    </source>
</evidence>
<dbReference type="GO" id="GO:0015293">
    <property type="term" value="F:symporter activity"/>
    <property type="evidence" value="ECO:0007669"/>
    <property type="project" value="UniProtKB-KW"/>
</dbReference>
<gene>
    <name evidence="11" type="ORF">ILUMI_07694</name>
</gene>
<comment type="caution">
    <text evidence="11">The sequence shown here is derived from an EMBL/GenBank/DDBJ whole genome shotgun (WGS) entry which is preliminary data.</text>
</comment>
<proteinExistence type="inferred from homology"/>
<evidence type="ECO:0000313" key="11">
    <source>
        <dbReference type="EMBL" id="KAF2898481.1"/>
    </source>
</evidence>
<evidence type="ECO:0000256" key="3">
    <source>
        <dbReference type="ARBA" id="ARBA00022448"/>
    </source>
</evidence>
<feature type="binding site" evidence="8">
    <location>
        <position position="72"/>
    </location>
    <ligand>
        <name>Na(+)</name>
        <dbReference type="ChEBI" id="CHEBI:29101"/>
        <label>1</label>
    </ligand>
</feature>
<protein>
    <recommendedName>
        <fullName evidence="10">DUF5641 domain-containing protein</fullName>
    </recommendedName>
</protein>
<organism evidence="11 12">
    <name type="scientific">Ignelater luminosus</name>
    <name type="common">Cucubano</name>
    <name type="synonym">Pyrophorus luminosus</name>
    <dbReference type="NCBI Taxonomy" id="2038154"/>
    <lineage>
        <taxon>Eukaryota</taxon>
        <taxon>Metazoa</taxon>
        <taxon>Ecdysozoa</taxon>
        <taxon>Arthropoda</taxon>
        <taxon>Hexapoda</taxon>
        <taxon>Insecta</taxon>
        <taxon>Pterygota</taxon>
        <taxon>Neoptera</taxon>
        <taxon>Endopterygota</taxon>
        <taxon>Coleoptera</taxon>
        <taxon>Polyphaga</taxon>
        <taxon>Elateriformia</taxon>
        <taxon>Elateroidea</taxon>
        <taxon>Elateridae</taxon>
        <taxon>Agrypninae</taxon>
        <taxon>Pyrophorini</taxon>
        <taxon>Ignelater</taxon>
    </lineage>
</organism>
<dbReference type="AlphaFoldDB" id="A0A8K0D6Z9"/>
<dbReference type="PANTHER" id="PTHR47331:SF1">
    <property type="entry name" value="GAG-LIKE PROTEIN"/>
    <property type="match status" value="1"/>
</dbReference>
<comment type="similarity">
    <text evidence="2">Belongs to the sodium:neurotransmitter symporter (SNF) (TC 2.A.22) family.</text>
</comment>
<dbReference type="Gene3D" id="3.30.420.10">
    <property type="entry name" value="Ribonuclease H-like superfamily/Ribonuclease H"/>
    <property type="match status" value="1"/>
</dbReference>
<evidence type="ECO:0000313" key="12">
    <source>
        <dbReference type="Proteomes" id="UP000801492"/>
    </source>
</evidence>
<evidence type="ECO:0000256" key="6">
    <source>
        <dbReference type="ARBA" id="ARBA00022989"/>
    </source>
</evidence>
<feature type="domain" description="DUF5641" evidence="10">
    <location>
        <begin position="296"/>
        <end position="366"/>
    </location>
</feature>